<gene>
    <name evidence="2" type="ORF">TSPGSL018_6748</name>
</gene>
<dbReference type="EMBL" id="GBEZ01017012">
    <property type="protein sequence ID" value="JAC69286.1"/>
    <property type="molecule type" value="Transcribed_RNA"/>
</dbReference>
<sequence length="171" mass="18878">MEQQSRDLQNTDEPEAGIKPLPKQNIAEVISRLKDIAKEDVERLKNMTVEELRKALAKSEGVCEKIAKALAVELEWKNALLSALKEHDLNVPPEPARETTPTLVNASETASSEVQASSNEKEVLHQKWAQKQAEGRQKLAAAKHERAHCQELAKVLETNGIPVPAKPQLAA</sequence>
<proteinExistence type="predicted"/>
<feature type="region of interest" description="Disordered" evidence="1">
    <location>
        <begin position="89"/>
        <end position="129"/>
    </location>
</feature>
<evidence type="ECO:0000256" key="1">
    <source>
        <dbReference type="SAM" id="MobiDB-lite"/>
    </source>
</evidence>
<evidence type="ECO:0000313" key="2">
    <source>
        <dbReference type="EMBL" id="JAC69286.1"/>
    </source>
</evidence>
<protein>
    <submittedName>
        <fullName evidence="2">Uncharacterized protein</fullName>
    </submittedName>
</protein>
<accession>A0A061RFJ2</accession>
<feature type="region of interest" description="Disordered" evidence="1">
    <location>
        <begin position="1"/>
        <end position="24"/>
    </location>
</feature>
<organism evidence="2">
    <name type="scientific">Tetraselmis sp. GSL018</name>
    <dbReference type="NCBI Taxonomy" id="582737"/>
    <lineage>
        <taxon>Eukaryota</taxon>
        <taxon>Viridiplantae</taxon>
        <taxon>Chlorophyta</taxon>
        <taxon>core chlorophytes</taxon>
        <taxon>Chlorodendrophyceae</taxon>
        <taxon>Chlorodendrales</taxon>
        <taxon>Chlorodendraceae</taxon>
        <taxon>Tetraselmis</taxon>
    </lineage>
</organism>
<feature type="compositionally biased region" description="Polar residues" evidence="1">
    <location>
        <begin position="99"/>
        <end position="118"/>
    </location>
</feature>
<dbReference type="AlphaFoldDB" id="A0A061RFJ2"/>
<name>A0A061RFJ2_9CHLO</name>
<reference evidence="2" key="1">
    <citation type="submission" date="2014-05" db="EMBL/GenBank/DDBJ databases">
        <title>The transcriptome of the halophilic microalga Tetraselmis sp. GSL018 isolated from the Great Salt Lake, Utah.</title>
        <authorList>
            <person name="Jinkerson R.E."/>
            <person name="D'Adamo S."/>
            <person name="Posewitz M.C."/>
        </authorList>
    </citation>
    <scope>NUCLEOTIDE SEQUENCE</scope>
    <source>
        <strain evidence="2">GSL018</strain>
    </source>
</reference>